<keyword evidence="3" id="KW-0378">Hydrolase</keyword>
<dbReference type="Pfam" id="PF24491">
    <property type="entry name" value="DUF7586"/>
    <property type="match status" value="1"/>
</dbReference>
<sequence length="456" mass="47860">MTHTHMDLLPATRRALDHRLAVTQAEGRAPSVVAAVVREGRVVWSGGRGELPPGADPAGVQYRVGSITKSLTAVQVLRLRDEGLLDLGDPVGRHVATPHGGTATVAQLLGHTAGLAAEARGPWWERTDGALRPELADIFGERPQRHPAGRRFHYSNPGYALLGALIETLRGAPWAEVLRAEVLAPLGMTRTGPLPSAPHATGWAVHPFADVRQPEPAVDLGRLAAAGQLWSTTGDLAAFAAFLLDGDDRVLGQAALAELQTPAVAPEPADWDTGYGLGVQVARRQGRLLVGHGGSLPGFVASVWVSPADRVGAVALANATSGVATAALTAGLIDLVATNEPLPPEPWRPAREVDPELVALTGVWHWGSAPCALRLHDGRVLSLGPLGGGGRRSRFLPAADGTWTGTDGYYAGETLRVARRADGSVDHIDVGSFVFTREPYEPGADVPGGSDPEGWR</sequence>
<feature type="domain" description="DUF7586" evidence="2">
    <location>
        <begin position="353"/>
        <end position="437"/>
    </location>
</feature>
<dbReference type="GO" id="GO:0016787">
    <property type="term" value="F:hydrolase activity"/>
    <property type="evidence" value="ECO:0007669"/>
    <property type="project" value="UniProtKB-KW"/>
</dbReference>
<accession>A0A1W7CY96</accession>
<name>A0A1W7CY96_9ACTN</name>
<evidence type="ECO:0000313" key="3">
    <source>
        <dbReference type="EMBL" id="ARQ69784.1"/>
    </source>
</evidence>
<dbReference type="Pfam" id="PF00144">
    <property type="entry name" value="Beta-lactamase"/>
    <property type="match status" value="1"/>
</dbReference>
<dbReference type="KEGG" id="smao:CAG99_13725"/>
<protein>
    <submittedName>
        <fullName evidence="3">Serine hydrolase</fullName>
    </submittedName>
</protein>
<dbReference type="OrthoDB" id="3863176at2"/>
<proteinExistence type="predicted"/>
<dbReference type="InterPro" id="IPR056008">
    <property type="entry name" value="DUF7586"/>
</dbReference>
<evidence type="ECO:0000259" key="1">
    <source>
        <dbReference type="Pfam" id="PF00144"/>
    </source>
</evidence>
<gene>
    <name evidence="3" type="ORF">CAG99_13725</name>
</gene>
<feature type="domain" description="Beta-lactamase-related" evidence="1">
    <location>
        <begin position="21"/>
        <end position="337"/>
    </location>
</feature>
<dbReference type="SUPFAM" id="SSF56601">
    <property type="entry name" value="beta-lactamase/transpeptidase-like"/>
    <property type="match status" value="1"/>
</dbReference>
<dbReference type="InterPro" id="IPR050491">
    <property type="entry name" value="AmpC-like"/>
</dbReference>
<dbReference type="EMBL" id="CP021121">
    <property type="protein sequence ID" value="ARQ69784.1"/>
    <property type="molecule type" value="Genomic_DNA"/>
</dbReference>
<dbReference type="AlphaFoldDB" id="A0A1W7CY96"/>
<dbReference type="Gene3D" id="3.40.710.10">
    <property type="entry name" value="DD-peptidase/beta-lactamase superfamily"/>
    <property type="match status" value="1"/>
</dbReference>
<reference evidence="3 4" key="1">
    <citation type="submission" date="2017-05" db="EMBL/GenBank/DDBJ databases">
        <title>Complete genome sequence of Streptomyces sp. SCSIO 03032 revealed the diverse biosynthetic pathways for its bioactive secondary metabolites.</title>
        <authorList>
            <person name="Ma L."/>
            <person name="Zhu Y."/>
            <person name="Zhang W."/>
            <person name="Zhang G."/>
            <person name="Tian X."/>
            <person name="Zhang S."/>
            <person name="Zhang C."/>
        </authorList>
    </citation>
    <scope>NUCLEOTIDE SEQUENCE [LARGE SCALE GENOMIC DNA]</scope>
    <source>
        <strain evidence="3 4">SCSIO 03032</strain>
    </source>
</reference>
<dbReference type="Proteomes" id="UP000194218">
    <property type="component" value="Chromosome"/>
</dbReference>
<dbReference type="PANTHER" id="PTHR46825:SF7">
    <property type="entry name" value="D-ALANYL-D-ALANINE CARBOXYPEPTIDASE"/>
    <property type="match status" value="1"/>
</dbReference>
<dbReference type="InterPro" id="IPR012338">
    <property type="entry name" value="Beta-lactam/transpept-like"/>
</dbReference>
<evidence type="ECO:0000313" key="4">
    <source>
        <dbReference type="Proteomes" id="UP000194218"/>
    </source>
</evidence>
<dbReference type="PANTHER" id="PTHR46825">
    <property type="entry name" value="D-ALANYL-D-ALANINE-CARBOXYPEPTIDASE/ENDOPEPTIDASE AMPH"/>
    <property type="match status" value="1"/>
</dbReference>
<organism evidence="3 4">
    <name type="scientific">Streptomyces marincola</name>
    <dbReference type="NCBI Taxonomy" id="2878388"/>
    <lineage>
        <taxon>Bacteria</taxon>
        <taxon>Bacillati</taxon>
        <taxon>Actinomycetota</taxon>
        <taxon>Actinomycetes</taxon>
        <taxon>Kitasatosporales</taxon>
        <taxon>Streptomycetaceae</taxon>
        <taxon>Streptomyces</taxon>
    </lineage>
</organism>
<evidence type="ECO:0000259" key="2">
    <source>
        <dbReference type="Pfam" id="PF24491"/>
    </source>
</evidence>
<dbReference type="RefSeq" id="WP_086159652.1">
    <property type="nucleotide sequence ID" value="NZ_CP021121.1"/>
</dbReference>
<keyword evidence="4" id="KW-1185">Reference proteome</keyword>
<dbReference type="InterPro" id="IPR001466">
    <property type="entry name" value="Beta-lactam-related"/>
</dbReference>